<dbReference type="Proteomes" id="UP000276103">
    <property type="component" value="Unassembled WGS sequence"/>
</dbReference>
<comment type="caution">
    <text evidence="2">The sequence shown here is derived from an EMBL/GenBank/DDBJ whole genome shotgun (WGS) entry which is preliminary data.</text>
</comment>
<accession>A0A433UL27</accession>
<keyword evidence="3" id="KW-1185">Reference proteome</keyword>
<dbReference type="EMBL" id="RSCM01000013">
    <property type="protein sequence ID" value="RUS94469.1"/>
    <property type="molecule type" value="Genomic_DNA"/>
</dbReference>
<protein>
    <recommendedName>
        <fullName evidence="1">Transposase IS204/IS1001/IS1096/IS1165 DDE domain-containing protein</fullName>
    </recommendedName>
</protein>
<dbReference type="InterPro" id="IPR002560">
    <property type="entry name" value="Transposase_DDE"/>
</dbReference>
<reference evidence="2 3" key="1">
    <citation type="journal article" date="2019" name="Genome Biol. Evol.">
        <title>Day and night: Metabolic profiles and evolutionary relationships of six axenic non-marine cyanobacteria.</title>
        <authorList>
            <person name="Will S.E."/>
            <person name="Henke P."/>
            <person name="Boedeker C."/>
            <person name="Huang S."/>
            <person name="Brinkmann H."/>
            <person name="Rohde M."/>
            <person name="Jarek M."/>
            <person name="Friedl T."/>
            <person name="Seufert S."/>
            <person name="Schumacher M."/>
            <person name="Overmann J."/>
            <person name="Neumann-Schaal M."/>
            <person name="Petersen J."/>
        </authorList>
    </citation>
    <scope>NUCLEOTIDE SEQUENCE [LARGE SCALE GENOMIC DNA]</scope>
    <source>
        <strain evidence="2 3">SAG 1403-4b</strain>
    </source>
</reference>
<organism evidence="2 3">
    <name type="scientific">Trichormus variabilis SAG 1403-4b</name>
    <dbReference type="NCBI Taxonomy" id="447716"/>
    <lineage>
        <taxon>Bacteria</taxon>
        <taxon>Bacillati</taxon>
        <taxon>Cyanobacteriota</taxon>
        <taxon>Cyanophyceae</taxon>
        <taxon>Nostocales</taxon>
        <taxon>Nostocaceae</taxon>
        <taxon>Trichormus</taxon>
    </lineage>
</organism>
<gene>
    <name evidence="2" type="ORF">DSM107003_35980</name>
</gene>
<evidence type="ECO:0000313" key="2">
    <source>
        <dbReference type="EMBL" id="RUS94469.1"/>
    </source>
</evidence>
<evidence type="ECO:0000259" key="1">
    <source>
        <dbReference type="Pfam" id="PF01610"/>
    </source>
</evidence>
<feature type="domain" description="Transposase IS204/IS1001/IS1096/IS1165 DDE" evidence="1">
    <location>
        <begin position="29"/>
        <end position="78"/>
    </location>
</feature>
<evidence type="ECO:0000313" key="3">
    <source>
        <dbReference type="Proteomes" id="UP000276103"/>
    </source>
</evidence>
<name>A0A433UL27_ANAVA</name>
<dbReference type="AlphaFoldDB" id="A0A433UL27"/>
<proteinExistence type="predicted"/>
<dbReference type="Pfam" id="PF01610">
    <property type="entry name" value="DDE_Tnp_ISL3"/>
    <property type="match status" value="1"/>
</dbReference>
<sequence length="133" mass="15300">MQLFKLSTQLIRGELCYRKIIIEKINIRSKVYESGIRQGAPEAIHVADRFHLLQNLAETLNQVFATHHQALKAVDEAHNLSSITQTDGTVVVRVSRPSREQQALQLAEERRARRVAIHSFLARLCYSYMFLNI</sequence>